<dbReference type="RefSeq" id="WP_044732087.1">
    <property type="nucleotide sequence ID" value="NZ_JYBP01000003.1"/>
</dbReference>
<dbReference type="Gene3D" id="1.10.287.950">
    <property type="entry name" value="Methyl-accepting chemotaxis protein"/>
    <property type="match status" value="1"/>
</dbReference>
<dbReference type="SMART" id="SM00283">
    <property type="entry name" value="MA"/>
    <property type="match status" value="1"/>
</dbReference>
<dbReference type="Pfam" id="PF00015">
    <property type="entry name" value="MCPsignal"/>
    <property type="match status" value="1"/>
</dbReference>
<dbReference type="SUPFAM" id="SSF58104">
    <property type="entry name" value="Methyl-accepting chemotaxis protein (MCP) signaling domain"/>
    <property type="match status" value="1"/>
</dbReference>
<evidence type="ECO:0000256" key="3">
    <source>
        <dbReference type="SAM" id="Coils"/>
    </source>
</evidence>
<dbReference type="GO" id="GO:0007165">
    <property type="term" value="P:signal transduction"/>
    <property type="evidence" value="ECO:0007669"/>
    <property type="project" value="UniProtKB-KW"/>
</dbReference>
<protein>
    <submittedName>
        <fullName evidence="5">Methyl-accepting chemotaxis (MCP) signaling domain protein</fullName>
    </submittedName>
</protein>
<dbReference type="PANTHER" id="PTHR32089">
    <property type="entry name" value="METHYL-ACCEPTING CHEMOTAXIS PROTEIN MCPB"/>
    <property type="match status" value="1"/>
</dbReference>
<dbReference type="GO" id="GO:0016020">
    <property type="term" value="C:membrane"/>
    <property type="evidence" value="ECO:0007669"/>
    <property type="project" value="InterPro"/>
</dbReference>
<feature type="domain" description="Methyl-accepting transducer" evidence="4">
    <location>
        <begin position="45"/>
        <end position="281"/>
    </location>
</feature>
<dbReference type="OrthoDB" id="9807021at2"/>
<dbReference type="EMBL" id="JYBP01000003">
    <property type="protein sequence ID" value="KJE27288.1"/>
    <property type="molecule type" value="Genomic_DNA"/>
</dbReference>
<name>A0A0D8BSX3_GEOKU</name>
<dbReference type="InterPro" id="IPR004089">
    <property type="entry name" value="MCPsignal_dom"/>
</dbReference>
<dbReference type="PANTHER" id="PTHR32089:SF112">
    <property type="entry name" value="LYSOZYME-LIKE PROTEIN-RELATED"/>
    <property type="match status" value="1"/>
</dbReference>
<dbReference type="Proteomes" id="UP000032522">
    <property type="component" value="Unassembled WGS sequence"/>
</dbReference>
<comment type="caution">
    <text evidence="5">The sequence shown here is derived from an EMBL/GenBank/DDBJ whole genome shotgun (WGS) entry which is preliminary data.</text>
</comment>
<keyword evidence="1 2" id="KW-0807">Transducer</keyword>
<evidence type="ECO:0000256" key="2">
    <source>
        <dbReference type="PROSITE-ProRule" id="PRU00284"/>
    </source>
</evidence>
<dbReference type="PROSITE" id="PS50111">
    <property type="entry name" value="CHEMOTAXIS_TRANSDUC_2"/>
    <property type="match status" value="1"/>
</dbReference>
<keyword evidence="3" id="KW-0175">Coiled coil</keyword>
<sequence>MWPLAKTRRWEEEKRELERRIEEVKHQLVKQEDAIRETVAELLGEWQQIVRQHELVNGQHHDLGDLVEKTKEKVDNVSTLSQSSYAISGRLREQGTALAKTAGQMVAAAKEGIRMSKEVEQTIGQLGDEMEATSAAMHRLRDRSQEIEQIVKVIKEIAGQTNLIALNASIEAARAGEHGKGFSVVAAEVRKLAEHTADSTEMIHQLTDAVQQEIQRSLTQTGAISAIIDKVVQMSIHTSRTWSAMIGLIDQVEKRVGDVLNDIQEQFRYADEVMKELERSAALFGETRAMILQHIDDATVVDEKLAKSIKQLQDWQSS</sequence>
<accession>A0A0D8BSX3</accession>
<proteinExistence type="predicted"/>
<organism evidence="5 6">
    <name type="scientific">Geobacillus kaustophilus</name>
    <dbReference type="NCBI Taxonomy" id="1462"/>
    <lineage>
        <taxon>Bacteria</taxon>
        <taxon>Bacillati</taxon>
        <taxon>Bacillota</taxon>
        <taxon>Bacilli</taxon>
        <taxon>Bacillales</taxon>
        <taxon>Anoxybacillaceae</taxon>
        <taxon>Geobacillus</taxon>
        <taxon>Geobacillus thermoleovorans group</taxon>
    </lineage>
</organism>
<reference evidence="5 6" key="1">
    <citation type="submission" date="2015-01" db="EMBL/GenBank/DDBJ databases">
        <authorList>
            <person name="Filippidou S."/>
            <person name="Jeanneret N."/>
            <person name="Russel-Delif L."/>
            <person name="Junier T."/>
            <person name="Wunderlin T."/>
            <person name="Molina V."/>
            <person name="Johnson S.L."/>
            <person name="Davenport K.W."/>
            <person name="Chain P.S."/>
            <person name="Dorador C."/>
            <person name="Junier P."/>
        </authorList>
    </citation>
    <scope>NUCLEOTIDE SEQUENCE [LARGE SCALE GENOMIC DNA]</scope>
    <source>
        <strain evidence="5 6">Et7/4</strain>
    </source>
</reference>
<dbReference type="AlphaFoldDB" id="A0A0D8BSX3"/>
<evidence type="ECO:0000313" key="6">
    <source>
        <dbReference type="Proteomes" id="UP000032522"/>
    </source>
</evidence>
<evidence type="ECO:0000256" key="1">
    <source>
        <dbReference type="ARBA" id="ARBA00023224"/>
    </source>
</evidence>
<evidence type="ECO:0000313" key="5">
    <source>
        <dbReference type="EMBL" id="KJE27288.1"/>
    </source>
</evidence>
<gene>
    <name evidence="5" type="ORF">LG52_2376</name>
</gene>
<evidence type="ECO:0000259" key="4">
    <source>
        <dbReference type="PROSITE" id="PS50111"/>
    </source>
</evidence>
<feature type="coiled-coil region" evidence="3">
    <location>
        <begin position="7"/>
        <end position="41"/>
    </location>
</feature>
<dbReference type="PATRIC" id="fig|1462.6.peg.2655"/>